<proteinExistence type="predicted"/>
<dbReference type="InterPro" id="IPR003340">
    <property type="entry name" value="B3_DNA-bd"/>
</dbReference>
<comment type="caution">
    <text evidence="8">The sequence shown here is derived from an EMBL/GenBank/DDBJ whole genome shotgun (WGS) entry which is preliminary data.</text>
</comment>
<evidence type="ECO:0000256" key="3">
    <source>
        <dbReference type="ARBA" id="ARBA00023125"/>
    </source>
</evidence>
<keyword evidence="4" id="KW-0804">Transcription</keyword>
<dbReference type="GO" id="GO:0003700">
    <property type="term" value="F:DNA-binding transcription factor activity"/>
    <property type="evidence" value="ECO:0007669"/>
    <property type="project" value="InterPro"/>
</dbReference>
<evidence type="ECO:0000313" key="9">
    <source>
        <dbReference type="Proteomes" id="UP000245207"/>
    </source>
</evidence>
<dbReference type="PANTHER" id="PTHR31140:SF70">
    <property type="entry name" value="B3 DOMAIN-CONTAINING PROTEIN OS11G0156000"/>
    <property type="match status" value="1"/>
</dbReference>
<feature type="compositionally biased region" description="Low complexity" evidence="6">
    <location>
        <begin position="294"/>
        <end position="304"/>
    </location>
</feature>
<name>A0A2U1N7L7_ARTAN</name>
<dbReference type="InterPro" id="IPR044800">
    <property type="entry name" value="LEC2-like"/>
</dbReference>
<keyword evidence="9" id="KW-1185">Reference proteome</keyword>
<feature type="compositionally biased region" description="Acidic residues" evidence="6">
    <location>
        <begin position="322"/>
        <end position="389"/>
    </location>
</feature>
<accession>A0A2U1N7L7</accession>
<feature type="compositionally biased region" description="Polar residues" evidence="6">
    <location>
        <begin position="245"/>
        <end position="256"/>
    </location>
</feature>
<keyword evidence="5" id="KW-0539">Nucleus</keyword>
<dbReference type="GO" id="GO:0003677">
    <property type="term" value="F:DNA binding"/>
    <property type="evidence" value="ECO:0007669"/>
    <property type="project" value="UniProtKB-KW"/>
</dbReference>
<feature type="compositionally biased region" description="Basic residues" evidence="6">
    <location>
        <begin position="402"/>
        <end position="418"/>
    </location>
</feature>
<dbReference type="Proteomes" id="UP000245207">
    <property type="component" value="Unassembled WGS sequence"/>
</dbReference>
<organism evidence="8 9">
    <name type="scientific">Artemisia annua</name>
    <name type="common">Sweet wormwood</name>
    <dbReference type="NCBI Taxonomy" id="35608"/>
    <lineage>
        <taxon>Eukaryota</taxon>
        <taxon>Viridiplantae</taxon>
        <taxon>Streptophyta</taxon>
        <taxon>Embryophyta</taxon>
        <taxon>Tracheophyta</taxon>
        <taxon>Spermatophyta</taxon>
        <taxon>Magnoliopsida</taxon>
        <taxon>eudicotyledons</taxon>
        <taxon>Gunneridae</taxon>
        <taxon>Pentapetalae</taxon>
        <taxon>asterids</taxon>
        <taxon>campanulids</taxon>
        <taxon>Asterales</taxon>
        <taxon>Asteraceae</taxon>
        <taxon>Asteroideae</taxon>
        <taxon>Anthemideae</taxon>
        <taxon>Artemisiinae</taxon>
        <taxon>Artemisia</taxon>
    </lineage>
</organism>
<feature type="region of interest" description="Disordered" evidence="6">
    <location>
        <begin position="642"/>
        <end position="669"/>
    </location>
</feature>
<evidence type="ECO:0000256" key="5">
    <source>
        <dbReference type="ARBA" id="ARBA00023242"/>
    </source>
</evidence>
<dbReference type="STRING" id="35608.A0A2U1N7L7"/>
<evidence type="ECO:0000256" key="2">
    <source>
        <dbReference type="ARBA" id="ARBA00023015"/>
    </source>
</evidence>
<feature type="region of interest" description="Disordered" evidence="6">
    <location>
        <begin position="1"/>
        <end position="43"/>
    </location>
</feature>
<feature type="region of interest" description="Disordered" evidence="6">
    <location>
        <begin position="230"/>
        <end position="256"/>
    </location>
</feature>
<dbReference type="EMBL" id="PKPP01003424">
    <property type="protein sequence ID" value="PWA69515.1"/>
    <property type="molecule type" value="Genomic_DNA"/>
</dbReference>
<dbReference type="GO" id="GO:0005634">
    <property type="term" value="C:nucleus"/>
    <property type="evidence" value="ECO:0007669"/>
    <property type="project" value="UniProtKB-SubCell"/>
</dbReference>
<feature type="compositionally biased region" description="Polar residues" evidence="6">
    <location>
        <begin position="1"/>
        <end position="15"/>
    </location>
</feature>
<evidence type="ECO:0000256" key="6">
    <source>
        <dbReference type="SAM" id="MobiDB-lite"/>
    </source>
</evidence>
<evidence type="ECO:0000256" key="4">
    <source>
        <dbReference type="ARBA" id="ARBA00023163"/>
    </source>
</evidence>
<reference evidence="8 9" key="1">
    <citation type="journal article" date="2018" name="Mol. Plant">
        <title>The genome of Artemisia annua provides insight into the evolution of Asteraceae family and artemisinin biosynthesis.</title>
        <authorList>
            <person name="Shen Q."/>
            <person name="Zhang L."/>
            <person name="Liao Z."/>
            <person name="Wang S."/>
            <person name="Yan T."/>
            <person name="Shi P."/>
            <person name="Liu M."/>
            <person name="Fu X."/>
            <person name="Pan Q."/>
            <person name="Wang Y."/>
            <person name="Lv Z."/>
            <person name="Lu X."/>
            <person name="Zhang F."/>
            <person name="Jiang W."/>
            <person name="Ma Y."/>
            <person name="Chen M."/>
            <person name="Hao X."/>
            <person name="Li L."/>
            <person name="Tang Y."/>
            <person name="Lv G."/>
            <person name="Zhou Y."/>
            <person name="Sun X."/>
            <person name="Brodelius P.E."/>
            <person name="Rose J.K.C."/>
            <person name="Tang K."/>
        </authorList>
    </citation>
    <scope>NUCLEOTIDE SEQUENCE [LARGE SCALE GENOMIC DNA]</scope>
    <source>
        <strain evidence="9">cv. Huhao1</strain>
        <tissue evidence="8">Leaf</tissue>
    </source>
</reference>
<dbReference type="PROSITE" id="PS50863">
    <property type="entry name" value="B3"/>
    <property type="match status" value="1"/>
</dbReference>
<dbReference type="OrthoDB" id="2020802at2759"/>
<protein>
    <submittedName>
        <fullName evidence="8">AP2/B3-like transcriptional factor family protein</fullName>
    </submittedName>
</protein>
<dbReference type="PANTHER" id="PTHR31140">
    <property type="entry name" value="B3 DOMAIN-CONTAINING TRANSCRIPTION FACTOR ABI3"/>
    <property type="match status" value="1"/>
</dbReference>
<gene>
    <name evidence="8" type="ORF">CTI12_AA296410</name>
</gene>
<keyword evidence="3" id="KW-0238">DNA-binding</keyword>
<dbReference type="AlphaFoldDB" id="A0A2U1N7L7"/>
<dbReference type="SUPFAM" id="SSF101936">
    <property type="entry name" value="DNA-binding pseudobarrel domain"/>
    <property type="match status" value="1"/>
</dbReference>
<sequence length="833" mass="94842">MDSTPQTPHFSTINNQDSTSDDQDSSPDQYPKEPMFEKPLTPSDVGKLNRLVIPKQHAEKYFPLANGDSSSDSQKGLLLSFEDEAGKPWRFRYSYWNSSQSYVLTKGWSRYVKEKRLDAGDVVLFERHRYDSDRLFIGWRRRPALAPVVAPVASGGAQVSGWTTRVYYDAQYNYPSHHLPLSLHSPYQPDCIHAGGINDNVENNNQQREMVATASGNTPRRVRLFGVNLECPDESEPSTPDSSSQGTTGQPHYQYYSNSNNMVQQNLKLNLADAKALVAKEKLATEKSKDVVKPKVPVKPNAPVKPNPHVKPKPANLKVVSDEVEDEELAYEEVEDEEVAFEEVKDEDCGSDEEGSDEGECDSDEEDEEYQGRESEEDEESNAAEESDEQVVKNEPEDERAKKRGKKMKNVSKSKKRKHFSIDTLPSRLARFVVSRFDNKTYEFRLDKGKFVINSKKVHEILRIPLGGTSLFDLPERSADDPFLKKWFKQFDDKPLKDIHLPNIALNLVYLDSTKFELFLVVRSRPAIKNWSTYAMRKRQDLKSREEVIGKLELHGEWTDNEAREIEGFVVGDAVRRSPRSYSFPHPTDKQSFYRKIEEKLSIISDEKHDLEDVLKHANSEYLGNENVLRLYEKMKVVRKRDACPKKDDGQNDDGGQKDGGDNIDGGQNKDVEEDIIEVGSFTQWLEANIDVVGDVIDIISDAYFDEPYDDPQAAQAINIDCPQTPQAMVTRGSKGSPRSTTPKKRILKPSPYLCSPYMNKKTVVITLLKKLEFMLGNSLFAMQREKLEKVFESHSGNFEVSFVRLNMETLAPSLWIDANVVDYWGAILNFEE</sequence>
<dbReference type="InterPro" id="IPR015300">
    <property type="entry name" value="DNA-bd_pseudobarrel_sf"/>
</dbReference>
<dbReference type="Gene3D" id="2.40.330.10">
    <property type="entry name" value="DNA-binding pseudobarrel domain"/>
    <property type="match status" value="1"/>
</dbReference>
<feature type="compositionally biased region" description="Basic and acidic residues" evidence="6">
    <location>
        <begin position="390"/>
        <end position="401"/>
    </location>
</feature>
<evidence type="ECO:0000259" key="7">
    <source>
        <dbReference type="PROSITE" id="PS50863"/>
    </source>
</evidence>
<feature type="domain" description="TF-B3" evidence="7">
    <location>
        <begin position="36"/>
        <end position="143"/>
    </location>
</feature>
<dbReference type="SMART" id="SM01019">
    <property type="entry name" value="B3"/>
    <property type="match status" value="1"/>
</dbReference>
<comment type="subcellular location">
    <subcellularLocation>
        <location evidence="1">Nucleus</location>
    </subcellularLocation>
</comment>
<dbReference type="Pfam" id="PF02362">
    <property type="entry name" value="B3"/>
    <property type="match status" value="1"/>
</dbReference>
<feature type="compositionally biased region" description="Basic and acidic residues" evidence="6">
    <location>
        <begin position="642"/>
        <end position="661"/>
    </location>
</feature>
<evidence type="ECO:0000256" key="1">
    <source>
        <dbReference type="ARBA" id="ARBA00004123"/>
    </source>
</evidence>
<feature type="region of interest" description="Disordered" evidence="6">
    <location>
        <begin position="286"/>
        <end position="418"/>
    </location>
</feature>
<dbReference type="CDD" id="cd10017">
    <property type="entry name" value="B3_DNA"/>
    <property type="match status" value="1"/>
</dbReference>
<keyword evidence="2" id="KW-0805">Transcription regulation</keyword>
<evidence type="ECO:0000313" key="8">
    <source>
        <dbReference type="EMBL" id="PWA69515.1"/>
    </source>
</evidence>